<evidence type="ECO:0000313" key="3">
    <source>
        <dbReference type="EMBL" id="CAF3720428.1"/>
    </source>
</evidence>
<dbReference type="AlphaFoldDB" id="A0A818W4D9"/>
<dbReference type="SUPFAM" id="SSF56399">
    <property type="entry name" value="ADP-ribosylation"/>
    <property type="match status" value="1"/>
</dbReference>
<dbReference type="SUPFAM" id="SSF48452">
    <property type="entry name" value="TPR-like"/>
    <property type="match status" value="1"/>
</dbReference>
<reference evidence="3" key="1">
    <citation type="submission" date="2021-02" db="EMBL/GenBank/DDBJ databases">
        <authorList>
            <person name="Nowell W R."/>
        </authorList>
    </citation>
    <scope>NUCLEOTIDE SEQUENCE</scope>
</reference>
<dbReference type="EMBL" id="CAJNOG010000054">
    <property type="protein sequence ID" value="CAF0854274.1"/>
    <property type="molecule type" value="Genomic_DNA"/>
</dbReference>
<proteinExistence type="predicted"/>
<evidence type="ECO:0000256" key="1">
    <source>
        <dbReference type="PROSITE-ProRule" id="PRU00339"/>
    </source>
</evidence>
<evidence type="ECO:0000313" key="2">
    <source>
        <dbReference type="EMBL" id="CAF0854274.1"/>
    </source>
</evidence>
<comment type="caution">
    <text evidence="3">The sequence shown here is derived from an EMBL/GenBank/DDBJ whole genome shotgun (WGS) entry which is preliminary data.</text>
</comment>
<dbReference type="SMART" id="SM00028">
    <property type="entry name" value="TPR"/>
    <property type="match status" value="2"/>
</dbReference>
<dbReference type="InterPro" id="IPR011990">
    <property type="entry name" value="TPR-like_helical_dom_sf"/>
</dbReference>
<dbReference type="Gene3D" id="1.25.40.10">
    <property type="entry name" value="Tetratricopeptide repeat domain"/>
    <property type="match status" value="1"/>
</dbReference>
<dbReference type="Proteomes" id="UP000663844">
    <property type="component" value="Unassembled WGS sequence"/>
</dbReference>
<feature type="repeat" description="TPR" evidence="1">
    <location>
        <begin position="406"/>
        <end position="439"/>
    </location>
</feature>
<gene>
    <name evidence="2" type="ORF">JYZ213_LOCUS8074</name>
    <name evidence="3" type="ORF">OXD698_LOCUS13603</name>
</gene>
<dbReference type="EMBL" id="CAJOAZ010000832">
    <property type="protein sequence ID" value="CAF3720428.1"/>
    <property type="molecule type" value="Genomic_DNA"/>
</dbReference>
<accession>A0A818W4D9</accession>
<protein>
    <submittedName>
        <fullName evidence="3">Uncharacterized protein</fullName>
    </submittedName>
</protein>
<dbReference type="InterPro" id="IPR019734">
    <property type="entry name" value="TPR_rpt"/>
</dbReference>
<organism evidence="3 4">
    <name type="scientific">Adineta steineri</name>
    <dbReference type="NCBI Taxonomy" id="433720"/>
    <lineage>
        <taxon>Eukaryota</taxon>
        <taxon>Metazoa</taxon>
        <taxon>Spiralia</taxon>
        <taxon>Gnathifera</taxon>
        <taxon>Rotifera</taxon>
        <taxon>Eurotatoria</taxon>
        <taxon>Bdelloidea</taxon>
        <taxon>Adinetida</taxon>
        <taxon>Adinetidae</taxon>
        <taxon>Adineta</taxon>
    </lineage>
</organism>
<dbReference type="Proteomes" id="UP000663845">
    <property type="component" value="Unassembled WGS sequence"/>
</dbReference>
<dbReference type="PROSITE" id="PS50005">
    <property type="entry name" value="TPR"/>
    <property type="match status" value="1"/>
</dbReference>
<evidence type="ECO:0000313" key="4">
    <source>
        <dbReference type="Proteomes" id="UP000663844"/>
    </source>
</evidence>
<name>A0A818W4D9_9BILA</name>
<dbReference type="Gene3D" id="3.90.176.10">
    <property type="entry name" value="Toxin ADP-ribosyltransferase, Chain A, domain 1"/>
    <property type="match status" value="1"/>
</dbReference>
<dbReference type="PROSITE" id="PS51996">
    <property type="entry name" value="TR_MART"/>
    <property type="match status" value="1"/>
</dbReference>
<keyword evidence="1" id="KW-0802">TPR repeat</keyword>
<sequence>MATAILPNDDSYTNTDDKSLEIFSLIWLDASVNIKGTRDTEVKLRSIINHIKKFQDIKQCQQYIGQTSQNDRLVIIVSGQLGQEIVPHIHQLRQVISIYVYCMDKKNNEQWALKFLKIKSVVVDLDELISQITTDHKIQKKVEEPLSINIFTTNVSAGKSTTGVNGQFVFSQILIDCLLRLKSTEIDKNELINLCENEYEGNDIELNNLREFQQDYSPNKVLWWYTKETFFYKTLNAALRTQNIHMIFLFRAFIYDIYRQLQKYQSKRVLQAYRSQLMSIDELDSLKNNIGQFISINSMFSTSKQRTTALFYLGDITTQIDSERVLFEIDADPKIVNIKPFANISQYSHFPNESEVLFMIGSIFRLNNIDLNNDQIWIIKMTLCNDDEHDLKRVLMYMKQKMESGGINLRILGTILLEMGKFDLAEKYFTRSLKQLPSNDPLHISLYEDLGKLASQKGDYDMSVQWRQKLLTFKEENSFATNVSVNKTNDSIGEFIRQKLLAFKKPWYPTDDLLKKRKKKD</sequence>